<keyword evidence="3 6" id="KW-0227">DNA damage</keyword>
<dbReference type="Pfam" id="PF03852">
    <property type="entry name" value="Vsr"/>
    <property type="match status" value="1"/>
</dbReference>
<evidence type="ECO:0000256" key="2">
    <source>
        <dbReference type="ARBA" id="ARBA00022759"/>
    </source>
</evidence>
<keyword evidence="5 6" id="KW-0234">DNA repair</keyword>
<proteinExistence type="inferred from homology"/>
<dbReference type="NCBIfam" id="TIGR00632">
    <property type="entry name" value="vsr"/>
    <property type="match status" value="1"/>
</dbReference>
<dbReference type="AlphaFoldDB" id="G5IJL8"/>
<dbReference type="PIRSF" id="PIRSF018267">
    <property type="entry name" value="VSR_endonuc"/>
    <property type="match status" value="1"/>
</dbReference>
<reference evidence="7 8" key="1">
    <citation type="submission" date="2011-08" db="EMBL/GenBank/DDBJ databases">
        <title>The Genome Sequence of Clostridium hathewayi WAL-18680.</title>
        <authorList>
            <consortium name="The Broad Institute Genome Sequencing Platform"/>
            <person name="Earl A."/>
            <person name="Ward D."/>
            <person name="Feldgarden M."/>
            <person name="Gevers D."/>
            <person name="Finegold S.M."/>
            <person name="Summanen P.H."/>
            <person name="Molitoris D.R."/>
            <person name="Song M."/>
            <person name="Daigneault M."/>
            <person name="Allen-Vercoe E."/>
            <person name="Young S.K."/>
            <person name="Zeng Q."/>
            <person name="Gargeya S."/>
            <person name="Fitzgerald M."/>
            <person name="Haas B."/>
            <person name="Abouelleil A."/>
            <person name="Alvarado L."/>
            <person name="Arachchi H.M."/>
            <person name="Berlin A."/>
            <person name="Brown A."/>
            <person name="Chapman S.B."/>
            <person name="Chen Z."/>
            <person name="Dunbar C."/>
            <person name="Freedman E."/>
            <person name="Gearin G."/>
            <person name="Gellesch M."/>
            <person name="Goldberg J."/>
            <person name="Griggs A."/>
            <person name="Gujja S."/>
            <person name="Heiman D."/>
            <person name="Howarth C."/>
            <person name="Larson L."/>
            <person name="Lui A."/>
            <person name="MacDonald P.J.P."/>
            <person name="Montmayeur A."/>
            <person name="Murphy C."/>
            <person name="Neiman D."/>
            <person name="Pearson M."/>
            <person name="Priest M."/>
            <person name="Roberts A."/>
            <person name="Saif S."/>
            <person name="Shea T."/>
            <person name="Shenoy N."/>
            <person name="Sisk P."/>
            <person name="Stolte C."/>
            <person name="Sykes S."/>
            <person name="Wortman J."/>
            <person name="Nusbaum C."/>
            <person name="Birren B."/>
        </authorList>
    </citation>
    <scope>NUCLEOTIDE SEQUENCE [LARGE SCALE GENOMIC DNA]</scope>
    <source>
        <strain evidence="7 8">WAL-18680</strain>
    </source>
</reference>
<keyword evidence="1 6" id="KW-0540">Nuclease</keyword>
<dbReference type="RefSeq" id="WP_006781687.1">
    <property type="nucleotide sequence ID" value="NZ_CP040506.1"/>
</dbReference>
<comment type="similarity">
    <text evidence="6">Belongs to the vsr family.</text>
</comment>
<dbReference type="REBASE" id="42899">
    <property type="entry name" value="V.Cha18680ORF3698P"/>
</dbReference>
<dbReference type="EC" id="3.1.-.-" evidence="6"/>
<dbReference type="GO" id="GO:0016787">
    <property type="term" value="F:hydrolase activity"/>
    <property type="evidence" value="ECO:0007669"/>
    <property type="project" value="UniProtKB-KW"/>
</dbReference>
<dbReference type="GO" id="GO:0006298">
    <property type="term" value="P:mismatch repair"/>
    <property type="evidence" value="ECO:0007669"/>
    <property type="project" value="UniProtKB-UniRule"/>
</dbReference>
<evidence type="ECO:0000313" key="8">
    <source>
        <dbReference type="Proteomes" id="UP000005384"/>
    </source>
</evidence>
<dbReference type="EMBL" id="ADLN01000104">
    <property type="protein sequence ID" value="EHI58238.1"/>
    <property type="molecule type" value="Genomic_DNA"/>
</dbReference>
<dbReference type="GO" id="GO:0004519">
    <property type="term" value="F:endonuclease activity"/>
    <property type="evidence" value="ECO:0007669"/>
    <property type="project" value="UniProtKB-KW"/>
</dbReference>
<evidence type="ECO:0000313" key="7">
    <source>
        <dbReference type="EMBL" id="EHI58238.1"/>
    </source>
</evidence>
<organism evidence="7 8">
    <name type="scientific">Hungatella hathewayi WAL-18680</name>
    <dbReference type="NCBI Taxonomy" id="742737"/>
    <lineage>
        <taxon>Bacteria</taxon>
        <taxon>Bacillati</taxon>
        <taxon>Bacillota</taxon>
        <taxon>Clostridia</taxon>
        <taxon>Lachnospirales</taxon>
        <taxon>Lachnospiraceae</taxon>
        <taxon>Hungatella</taxon>
    </lineage>
</organism>
<dbReference type="CDD" id="cd00221">
    <property type="entry name" value="Vsr"/>
    <property type="match status" value="1"/>
</dbReference>
<dbReference type="SUPFAM" id="SSF52980">
    <property type="entry name" value="Restriction endonuclease-like"/>
    <property type="match status" value="1"/>
</dbReference>
<accession>G5IJL8</accession>
<sequence length="152" mass="18472">MDNLTKEQRKKNMKHIRNRDTKIEVLLRKALWEKGYRYRKNYEKLPGKPDIVLTKYKIAIFCDGEFFHGKDWEILKPRLEKSNNSTYWLSKISRNRERDDEVNKQLLFEGWTVIRFWGSDIKHHTDECVKVIEEAIFDIKLQDDILFDQHQS</sequence>
<keyword evidence="2 6" id="KW-0255">Endonuclease</keyword>
<evidence type="ECO:0000256" key="5">
    <source>
        <dbReference type="ARBA" id="ARBA00023204"/>
    </source>
</evidence>
<dbReference type="InterPro" id="IPR004603">
    <property type="entry name" value="DNA_mismatch_endonuc_vsr"/>
</dbReference>
<dbReference type="PATRIC" id="fig|742737.3.peg.3674"/>
<dbReference type="InterPro" id="IPR011335">
    <property type="entry name" value="Restrct_endonuc-II-like"/>
</dbReference>
<protein>
    <recommendedName>
        <fullName evidence="6">Very short patch repair endonuclease</fullName>
        <ecNumber evidence="6">3.1.-.-</ecNumber>
    </recommendedName>
</protein>
<evidence type="ECO:0000256" key="3">
    <source>
        <dbReference type="ARBA" id="ARBA00022763"/>
    </source>
</evidence>
<keyword evidence="8" id="KW-1185">Reference proteome</keyword>
<evidence type="ECO:0000256" key="1">
    <source>
        <dbReference type="ARBA" id="ARBA00022722"/>
    </source>
</evidence>
<comment type="function">
    <text evidence="6">May nick specific sequences that contain T:G mispairs resulting from m5C-deamination.</text>
</comment>
<dbReference type="OrthoDB" id="9801520at2"/>
<evidence type="ECO:0000256" key="6">
    <source>
        <dbReference type="PIRNR" id="PIRNR018267"/>
    </source>
</evidence>
<dbReference type="Gene3D" id="3.40.960.10">
    <property type="entry name" value="VSR Endonuclease"/>
    <property type="match status" value="1"/>
</dbReference>
<dbReference type="Proteomes" id="UP000005384">
    <property type="component" value="Unassembled WGS sequence"/>
</dbReference>
<comment type="caution">
    <text evidence="7">The sequence shown here is derived from an EMBL/GenBank/DDBJ whole genome shotgun (WGS) entry which is preliminary data.</text>
</comment>
<gene>
    <name evidence="7" type="ORF">HMPREF9473_03696</name>
</gene>
<evidence type="ECO:0000256" key="4">
    <source>
        <dbReference type="ARBA" id="ARBA00022801"/>
    </source>
</evidence>
<dbReference type="HOGENOM" id="CLU_111913_1_1_9"/>
<keyword evidence="4 6" id="KW-0378">Hydrolase</keyword>
<name>G5IJL8_9FIRM</name>